<dbReference type="GO" id="GO:0032511">
    <property type="term" value="P:late endosome to vacuole transport via multivesicular body sorting pathway"/>
    <property type="evidence" value="ECO:0007669"/>
    <property type="project" value="TreeGrafter"/>
</dbReference>
<dbReference type="EMBL" id="BABT02000110">
    <property type="protein sequence ID" value="GAA96940.1"/>
    <property type="molecule type" value="Genomic_DNA"/>
</dbReference>
<organism evidence="7 8">
    <name type="scientific">Mixia osmundae (strain CBS 9802 / IAM 14324 / JCM 22182 / KY 12970)</name>
    <dbReference type="NCBI Taxonomy" id="764103"/>
    <lineage>
        <taxon>Eukaryota</taxon>
        <taxon>Fungi</taxon>
        <taxon>Dikarya</taxon>
        <taxon>Basidiomycota</taxon>
        <taxon>Pucciniomycotina</taxon>
        <taxon>Mixiomycetes</taxon>
        <taxon>Mixiales</taxon>
        <taxon>Mixiaceae</taxon>
        <taxon>Mixia</taxon>
    </lineage>
</organism>
<evidence type="ECO:0000256" key="1">
    <source>
        <dbReference type="ARBA" id="ARBA00004141"/>
    </source>
</evidence>
<protein>
    <recommendedName>
        <fullName evidence="9">Vacuolar protein sorting 55</fullName>
    </recommendedName>
</protein>
<comment type="caution">
    <text evidence="7">The sequence shown here is derived from an EMBL/GenBank/DDBJ whole genome shotgun (WGS) entry which is preliminary data.</text>
</comment>
<feature type="transmembrane region" description="Helical" evidence="6">
    <location>
        <begin position="7"/>
        <end position="33"/>
    </location>
</feature>
<dbReference type="PROSITE" id="PS51257">
    <property type="entry name" value="PROKAR_LIPOPROTEIN"/>
    <property type="match status" value="1"/>
</dbReference>
<name>G7E280_MIXOS</name>
<evidence type="ECO:0000256" key="4">
    <source>
        <dbReference type="ARBA" id="ARBA00022989"/>
    </source>
</evidence>
<keyword evidence="8" id="KW-1185">Reference proteome</keyword>
<comment type="similarity">
    <text evidence="2">Belongs to the OB-RGRP/VPS55 family.</text>
</comment>
<keyword evidence="5 6" id="KW-0472">Membrane</keyword>
<sequence>MRAGLKTIILLSFVLAIGFLLVILSCALFGNWLPLLVAATFVFAPLPNALCARCGGADDFSTDYSSGPVDFGHFVTAATVITGLALPLVLMHSEIIHPAACYMSIGGGALVYGTIITYSHFFSRSDEY</sequence>
<evidence type="ECO:0000256" key="3">
    <source>
        <dbReference type="ARBA" id="ARBA00022692"/>
    </source>
</evidence>
<gene>
    <name evidence="7" type="primary">Mo03614</name>
    <name evidence="7" type="ORF">E5Q_03614</name>
</gene>
<feature type="transmembrane region" description="Helical" evidence="6">
    <location>
        <begin position="102"/>
        <end position="122"/>
    </location>
</feature>
<evidence type="ECO:0000256" key="6">
    <source>
        <dbReference type="SAM" id="Phobius"/>
    </source>
</evidence>
<dbReference type="Proteomes" id="UP000009131">
    <property type="component" value="Unassembled WGS sequence"/>
</dbReference>
<dbReference type="OrthoDB" id="14246at2759"/>
<dbReference type="eggNOG" id="KOG2174">
    <property type="taxonomic scope" value="Eukaryota"/>
</dbReference>
<dbReference type="PANTHER" id="PTHR12050:SF0">
    <property type="entry name" value="RH04491P"/>
    <property type="match status" value="1"/>
</dbReference>
<evidence type="ECO:0008006" key="9">
    <source>
        <dbReference type="Google" id="ProtNLM"/>
    </source>
</evidence>
<evidence type="ECO:0000313" key="7">
    <source>
        <dbReference type="EMBL" id="GAA96940.1"/>
    </source>
</evidence>
<dbReference type="FunCoup" id="G7E280">
    <property type="interactions" value="257"/>
</dbReference>
<evidence type="ECO:0000256" key="2">
    <source>
        <dbReference type="ARBA" id="ARBA00005645"/>
    </source>
</evidence>
<dbReference type="InParanoid" id="G7E280"/>
<dbReference type="InterPro" id="IPR007262">
    <property type="entry name" value="Vps55/LEPROT"/>
</dbReference>
<keyword evidence="4 6" id="KW-1133">Transmembrane helix</keyword>
<feature type="transmembrane region" description="Helical" evidence="6">
    <location>
        <begin position="71"/>
        <end position="90"/>
    </location>
</feature>
<reference evidence="7 8" key="2">
    <citation type="journal article" date="2012" name="Open Biol.">
        <title>Characteristics of nucleosomes and linker DNA regions on the genome of the basidiomycete Mixia osmundae revealed by mono- and dinucleosome mapping.</title>
        <authorList>
            <person name="Nishida H."/>
            <person name="Kondo S."/>
            <person name="Matsumoto T."/>
            <person name="Suzuki Y."/>
            <person name="Yoshikawa H."/>
            <person name="Taylor T.D."/>
            <person name="Sugiyama J."/>
        </authorList>
    </citation>
    <scope>NUCLEOTIDE SEQUENCE [LARGE SCALE GENOMIC DNA]</scope>
    <source>
        <strain evidence="8">CBS 9802 / IAM 14324 / JCM 22182 / KY 12970</strain>
    </source>
</reference>
<dbReference type="AlphaFoldDB" id="G7E280"/>
<dbReference type="PANTHER" id="PTHR12050">
    <property type="entry name" value="LEPTIN RECEPTOR-RELATED"/>
    <property type="match status" value="1"/>
</dbReference>
<reference evidence="7 8" key="1">
    <citation type="journal article" date="2011" name="J. Gen. Appl. Microbiol.">
        <title>Draft genome sequencing of the enigmatic basidiomycete Mixia osmundae.</title>
        <authorList>
            <person name="Nishida H."/>
            <person name="Nagatsuka Y."/>
            <person name="Sugiyama J."/>
        </authorList>
    </citation>
    <scope>NUCLEOTIDE SEQUENCE [LARGE SCALE GENOMIC DNA]</scope>
    <source>
        <strain evidence="8">CBS 9802 / IAM 14324 / JCM 22182 / KY 12970</strain>
    </source>
</reference>
<dbReference type="HOGENOM" id="CLU_134810_0_1_1"/>
<accession>G7E280</accession>
<dbReference type="GO" id="GO:0034424">
    <property type="term" value="C:Vps55/Vps68 complex"/>
    <property type="evidence" value="ECO:0007669"/>
    <property type="project" value="TreeGrafter"/>
</dbReference>
<comment type="subcellular location">
    <subcellularLocation>
        <location evidence="1">Membrane</location>
        <topology evidence="1">Multi-pass membrane protein</topology>
    </subcellularLocation>
</comment>
<proteinExistence type="inferred from homology"/>
<evidence type="ECO:0000256" key="5">
    <source>
        <dbReference type="ARBA" id="ARBA00023136"/>
    </source>
</evidence>
<dbReference type="Pfam" id="PF04133">
    <property type="entry name" value="Vps55"/>
    <property type="match status" value="1"/>
</dbReference>
<evidence type="ECO:0000313" key="8">
    <source>
        <dbReference type="Proteomes" id="UP000009131"/>
    </source>
</evidence>
<dbReference type="STRING" id="764103.G7E280"/>
<keyword evidence="3 6" id="KW-0812">Transmembrane</keyword>